<evidence type="ECO:0000256" key="6">
    <source>
        <dbReference type="SAM" id="Phobius"/>
    </source>
</evidence>
<feature type="transmembrane region" description="Helical" evidence="6">
    <location>
        <begin position="196"/>
        <end position="218"/>
    </location>
</feature>
<dbReference type="PANTHER" id="PTHR21716:SF4">
    <property type="entry name" value="TRANSMEMBRANE PROTEIN 245"/>
    <property type="match status" value="1"/>
</dbReference>
<protein>
    <recommendedName>
        <fullName evidence="9">AI-2E family transporter</fullName>
    </recommendedName>
</protein>
<feature type="transmembrane region" description="Helical" evidence="6">
    <location>
        <begin position="258"/>
        <end position="275"/>
    </location>
</feature>
<evidence type="ECO:0000256" key="4">
    <source>
        <dbReference type="ARBA" id="ARBA00022989"/>
    </source>
</evidence>
<comment type="caution">
    <text evidence="7">The sequence shown here is derived from an EMBL/GenBank/DDBJ whole genome shotgun (WGS) entry which is preliminary data.</text>
</comment>
<dbReference type="GO" id="GO:0016020">
    <property type="term" value="C:membrane"/>
    <property type="evidence" value="ECO:0007669"/>
    <property type="project" value="UniProtKB-SubCell"/>
</dbReference>
<evidence type="ECO:0008006" key="9">
    <source>
        <dbReference type="Google" id="ProtNLM"/>
    </source>
</evidence>
<accession>A0A1F6FJX7</accession>
<proteinExistence type="inferred from homology"/>
<dbReference type="PANTHER" id="PTHR21716">
    <property type="entry name" value="TRANSMEMBRANE PROTEIN"/>
    <property type="match status" value="1"/>
</dbReference>
<evidence type="ECO:0000256" key="1">
    <source>
        <dbReference type="ARBA" id="ARBA00004141"/>
    </source>
</evidence>
<feature type="transmembrane region" description="Helical" evidence="6">
    <location>
        <begin position="224"/>
        <end position="246"/>
    </location>
</feature>
<dbReference type="EMBL" id="MFMS01000002">
    <property type="protein sequence ID" value="OGG86171.1"/>
    <property type="molecule type" value="Genomic_DNA"/>
</dbReference>
<evidence type="ECO:0000313" key="8">
    <source>
        <dbReference type="Proteomes" id="UP000177395"/>
    </source>
</evidence>
<evidence type="ECO:0000313" key="7">
    <source>
        <dbReference type="EMBL" id="OGG86171.1"/>
    </source>
</evidence>
<reference evidence="7 8" key="1">
    <citation type="journal article" date="2016" name="Nat. Commun.">
        <title>Thousands of microbial genomes shed light on interconnected biogeochemical processes in an aquifer system.</title>
        <authorList>
            <person name="Anantharaman K."/>
            <person name="Brown C.T."/>
            <person name="Hug L.A."/>
            <person name="Sharon I."/>
            <person name="Castelle C.J."/>
            <person name="Probst A.J."/>
            <person name="Thomas B.C."/>
            <person name="Singh A."/>
            <person name="Wilkins M.J."/>
            <person name="Karaoz U."/>
            <person name="Brodie E.L."/>
            <person name="Williams K.H."/>
            <person name="Hubbard S.S."/>
            <person name="Banfield J.F."/>
        </authorList>
    </citation>
    <scope>NUCLEOTIDE SEQUENCE [LARGE SCALE GENOMIC DNA]</scope>
</reference>
<comment type="subcellular location">
    <subcellularLocation>
        <location evidence="1">Membrane</location>
        <topology evidence="1">Multi-pass membrane protein</topology>
    </subcellularLocation>
</comment>
<dbReference type="Proteomes" id="UP000177395">
    <property type="component" value="Unassembled WGS sequence"/>
</dbReference>
<gene>
    <name evidence="7" type="ORF">A2392_01785</name>
</gene>
<dbReference type="STRING" id="1798531.A2392_01785"/>
<feature type="transmembrane region" description="Helical" evidence="6">
    <location>
        <begin position="295"/>
        <end position="325"/>
    </location>
</feature>
<feature type="transmembrane region" description="Helical" evidence="6">
    <location>
        <begin position="138"/>
        <end position="161"/>
    </location>
</feature>
<dbReference type="AlphaFoldDB" id="A0A1F6FJX7"/>
<name>A0A1F6FJX7_9BACT</name>
<comment type="similarity">
    <text evidence="2">Belongs to the autoinducer-2 exporter (AI-2E) (TC 2.A.86) family.</text>
</comment>
<feature type="transmembrane region" description="Helical" evidence="6">
    <location>
        <begin position="59"/>
        <end position="82"/>
    </location>
</feature>
<evidence type="ECO:0000256" key="5">
    <source>
        <dbReference type="ARBA" id="ARBA00023136"/>
    </source>
</evidence>
<keyword evidence="4 6" id="KW-1133">Transmembrane helix</keyword>
<keyword evidence="5 6" id="KW-0472">Membrane</keyword>
<keyword evidence="3 6" id="KW-0812">Transmembrane</keyword>
<organism evidence="7 8">
    <name type="scientific">Candidatus Kaiserbacteria bacterium RIFOXYB1_FULL_46_14</name>
    <dbReference type="NCBI Taxonomy" id="1798531"/>
    <lineage>
        <taxon>Bacteria</taxon>
        <taxon>Candidatus Kaiseribacteriota</taxon>
    </lineage>
</organism>
<evidence type="ECO:0000256" key="3">
    <source>
        <dbReference type="ARBA" id="ARBA00022692"/>
    </source>
</evidence>
<dbReference type="Pfam" id="PF01594">
    <property type="entry name" value="AI-2E_transport"/>
    <property type="match status" value="1"/>
</dbReference>
<evidence type="ECO:0000256" key="2">
    <source>
        <dbReference type="ARBA" id="ARBA00009773"/>
    </source>
</evidence>
<dbReference type="InterPro" id="IPR002549">
    <property type="entry name" value="AI-2E-like"/>
</dbReference>
<feature type="transmembrane region" description="Helical" evidence="6">
    <location>
        <begin position="28"/>
        <end position="47"/>
    </location>
</feature>
<sequence length="344" mass="37428">MLEYVFFFGLMAMIGYLVWLMFSPFITALALSAVIVTICYPIYEYILARMPRNNETASALLTTFLVLLIIVLPLTWLTSILVSEAVSIYKILGNGHYSLVTTLDDLQNIAARLVPGLELDLAGYLRQGARWFAGNLGAIFAGTASTLFLFFIAVMGSFYFFRDGKRFTKSLVKISPLSDIDDTLILHRMAMAVRGVATGTVFIAIIQGTSAAIGFTFFGFDRAVLFGTIVAITALVPGIGASVVFLPAAGYLIFIGEYVAAGGLLIWWLLAVSIVDNILGPYLMSRSHPMHPFLVLLSVLGGLVLFGPIGFIVGPVVTSVFIVLIEIYSQHIAPDKVEEEELIA</sequence>
<feature type="transmembrane region" description="Helical" evidence="6">
    <location>
        <begin position="5"/>
        <end position="22"/>
    </location>
</feature>